<reference evidence="2 3" key="1">
    <citation type="submission" date="2020-05" db="EMBL/GenBank/DDBJ databases">
        <title>Identification and distribution of gene clusters putatively required for synthesis of sphingolipid metabolism inhibitors in phylogenetically diverse species of the filamentous fungus Fusarium.</title>
        <authorList>
            <person name="Kim H.-S."/>
            <person name="Busman M."/>
            <person name="Brown D.W."/>
            <person name="Divon H."/>
            <person name="Uhlig S."/>
            <person name="Proctor R.H."/>
        </authorList>
    </citation>
    <scope>NUCLEOTIDE SEQUENCE [LARGE SCALE GENOMIC DNA]</scope>
    <source>
        <strain evidence="2 3">NRRL 25211</strain>
    </source>
</reference>
<name>A0A8H5PLT2_9HYPO</name>
<dbReference type="AlphaFoldDB" id="A0A8H5PLT2"/>
<accession>A0A8H5PLT2</accession>
<evidence type="ECO:0000313" key="2">
    <source>
        <dbReference type="EMBL" id="KAF5599425.1"/>
    </source>
</evidence>
<proteinExistence type="predicted"/>
<evidence type="ECO:0000256" key="1">
    <source>
        <dbReference type="SAM" id="Coils"/>
    </source>
</evidence>
<gene>
    <name evidence="2" type="ORF">FPANT_3402</name>
</gene>
<evidence type="ECO:0000313" key="3">
    <source>
        <dbReference type="Proteomes" id="UP000544095"/>
    </source>
</evidence>
<sequence length="193" mass="22182">MSSPVPMPTARQAELLDRFREYFRLEREGHPIEALRAAVALVREEGLNPYHAAELHLKLAGIPEIGLDHAVESVKIFTKLKETDGSRNIRWKLQEAENAMQEAQTIEKAWSKRLDTMTPEASAAAVANRYNDYFSRHERDELFSRGTETEKPCPLEFEYPVKKGKTADLGGEKEEKEKKKLQEYEEARKFFAS</sequence>
<comment type="caution">
    <text evidence="2">The sequence shown here is derived from an EMBL/GenBank/DDBJ whole genome shotgun (WGS) entry which is preliminary data.</text>
</comment>
<keyword evidence="3" id="KW-1185">Reference proteome</keyword>
<dbReference type="Proteomes" id="UP000544095">
    <property type="component" value="Unassembled WGS sequence"/>
</dbReference>
<dbReference type="EMBL" id="JAAOAR010000153">
    <property type="protein sequence ID" value="KAF5599425.1"/>
    <property type="molecule type" value="Genomic_DNA"/>
</dbReference>
<keyword evidence="1" id="KW-0175">Coiled coil</keyword>
<protein>
    <submittedName>
        <fullName evidence="2">Uncharacterized protein</fullName>
    </submittedName>
</protein>
<feature type="coiled-coil region" evidence="1">
    <location>
        <begin position="86"/>
        <end position="113"/>
    </location>
</feature>
<organism evidence="2 3">
    <name type="scientific">Fusarium pseudoanthophilum</name>
    <dbReference type="NCBI Taxonomy" id="48495"/>
    <lineage>
        <taxon>Eukaryota</taxon>
        <taxon>Fungi</taxon>
        <taxon>Dikarya</taxon>
        <taxon>Ascomycota</taxon>
        <taxon>Pezizomycotina</taxon>
        <taxon>Sordariomycetes</taxon>
        <taxon>Hypocreomycetidae</taxon>
        <taxon>Hypocreales</taxon>
        <taxon>Nectriaceae</taxon>
        <taxon>Fusarium</taxon>
        <taxon>Fusarium fujikuroi species complex</taxon>
    </lineage>
</organism>